<name>A0A931NEY1_9BURK</name>
<evidence type="ECO:0000313" key="3">
    <source>
        <dbReference type="EMBL" id="MBH9578192.1"/>
    </source>
</evidence>
<proteinExistence type="predicted"/>
<reference evidence="3" key="1">
    <citation type="submission" date="2020-12" db="EMBL/GenBank/DDBJ databases">
        <title>The genome sequence of Inhella sp. 1Y17.</title>
        <authorList>
            <person name="Liu Y."/>
        </authorList>
    </citation>
    <scope>NUCLEOTIDE SEQUENCE</scope>
    <source>
        <strain evidence="3">1Y17</strain>
    </source>
</reference>
<dbReference type="PROSITE" id="PS51257">
    <property type="entry name" value="PROKAR_LIPOPROTEIN"/>
    <property type="match status" value="1"/>
</dbReference>
<dbReference type="Proteomes" id="UP000613266">
    <property type="component" value="Unassembled WGS sequence"/>
</dbReference>
<sequence length="72" mass="7553">MRRPTWLLVLGLSWLSACSITPVQPWEKGLLAKKAMGFEADRLEAGFAEHIYASKEAAAGTAGVGASGCGCN</sequence>
<dbReference type="InterPro" id="IPR025362">
    <property type="entry name" value="DUF4266"/>
</dbReference>
<keyword evidence="4" id="KW-1185">Reference proteome</keyword>
<protein>
    <submittedName>
        <fullName evidence="3">DUF4266 domain-containing protein</fullName>
    </submittedName>
</protein>
<evidence type="ECO:0000259" key="2">
    <source>
        <dbReference type="Pfam" id="PF14086"/>
    </source>
</evidence>
<dbReference type="Pfam" id="PF14086">
    <property type="entry name" value="DUF4266"/>
    <property type="match status" value="1"/>
</dbReference>
<dbReference type="RefSeq" id="WP_198111961.1">
    <property type="nucleotide sequence ID" value="NZ_JAEDAK010000010.1"/>
</dbReference>
<feature type="chain" id="PRO_5037290134" evidence="1">
    <location>
        <begin position="20"/>
        <end position="72"/>
    </location>
</feature>
<evidence type="ECO:0000256" key="1">
    <source>
        <dbReference type="SAM" id="SignalP"/>
    </source>
</evidence>
<comment type="caution">
    <text evidence="3">The sequence shown here is derived from an EMBL/GenBank/DDBJ whole genome shotgun (WGS) entry which is preliminary data.</text>
</comment>
<accession>A0A931NEY1</accession>
<organism evidence="3 4">
    <name type="scientific">Inhella proteolytica</name>
    <dbReference type="NCBI Taxonomy" id="2795029"/>
    <lineage>
        <taxon>Bacteria</taxon>
        <taxon>Pseudomonadati</taxon>
        <taxon>Pseudomonadota</taxon>
        <taxon>Betaproteobacteria</taxon>
        <taxon>Burkholderiales</taxon>
        <taxon>Sphaerotilaceae</taxon>
        <taxon>Inhella</taxon>
    </lineage>
</organism>
<feature type="signal peptide" evidence="1">
    <location>
        <begin position="1"/>
        <end position="19"/>
    </location>
</feature>
<gene>
    <name evidence="3" type="ORF">I7X39_14985</name>
</gene>
<evidence type="ECO:0000313" key="4">
    <source>
        <dbReference type="Proteomes" id="UP000613266"/>
    </source>
</evidence>
<dbReference type="AlphaFoldDB" id="A0A931NEY1"/>
<feature type="domain" description="DUF4266" evidence="2">
    <location>
        <begin position="23"/>
        <end position="72"/>
    </location>
</feature>
<keyword evidence="1" id="KW-0732">Signal</keyword>
<dbReference type="EMBL" id="JAEDAK010000010">
    <property type="protein sequence ID" value="MBH9578192.1"/>
    <property type="molecule type" value="Genomic_DNA"/>
</dbReference>